<dbReference type="Gene3D" id="3.40.50.2000">
    <property type="entry name" value="Glycogen Phosphorylase B"/>
    <property type="match status" value="1"/>
</dbReference>
<evidence type="ECO:0000313" key="16">
    <source>
        <dbReference type="WBParaSite" id="scf7180000418910.g3097"/>
    </source>
</evidence>
<evidence type="ECO:0000256" key="13">
    <source>
        <dbReference type="SAM" id="MobiDB-lite"/>
    </source>
</evidence>
<dbReference type="Gene3D" id="3.40.50.11350">
    <property type="match status" value="1"/>
</dbReference>
<comment type="pathway">
    <text evidence="2">Protein modification; protein glycosylation.</text>
</comment>
<dbReference type="GO" id="GO:0046922">
    <property type="term" value="F:peptide-O-fucosyltransferase activity"/>
    <property type="evidence" value="ECO:0007669"/>
    <property type="project" value="UniProtKB-EC"/>
</dbReference>
<dbReference type="InterPro" id="IPR045864">
    <property type="entry name" value="aa-tRNA-synth_II/BPL/LPL"/>
</dbReference>
<dbReference type="CDD" id="cd11298">
    <property type="entry name" value="O-FucT-2"/>
    <property type="match status" value="1"/>
</dbReference>
<comment type="catalytic activity">
    <reaction evidence="12">
        <text>L-seryl-[protein] + GDP-beta-L-fucose = 3-O-(alpha-L-fucosyl)-L-seryl-[protein] + GDP + H(+)</text>
        <dbReference type="Rhea" id="RHEA:63644"/>
        <dbReference type="Rhea" id="RHEA-COMP:9863"/>
        <dbReference type="Rhea" id="RHEA-COMP:17914"/>
        <dbReference type="ChEBI" id="CHEBI:15378"/>
        <dbReference type="ChEBI" id="CHEBI:29999"/>
        <dbReference type="ChEBI" id="CHEBI:57273"/>
        <dbReference type="ChEBI" id="CHEBI:58189"/>
        <dbReference type="ChEBI" id="CHEBI:189632"/>
        <dbReference type="EC" id="2.4.1.221"/>
    </reaction>
    <physiologicalReaction direction="left-to-right" evidence="12">
        <dbReference type="Rhea" id="RHEA:63645"/>
    </physiologicalReaction>
</comment>
<dbReference type="InterPro" id="IPR004143">
    <property type="entry name" value="BPL_LPL_catalytic"/>
</dbReference>
<dbReference type="Pfam" id="PF03099">
    <property type="entry name" value="BPL_LplA_LipB"/>
    <property type="match status" value="1"/>
</dbReference>
<comment type="subcellular location">
    <subcellularLocation>
        <location evidence="1">Endoplasmic reticulum</location>
    </subcellularLocation>
</comment>
<feature type="compositionally biased region" description="Basic and acidic residues" evidence="13">
    <location>
        <begin position="477"/>
        <end position="488"/>
    </location>
</feature>
<dbReference type="PANTHER" id="PTHR13398">
    <property type="entry name" value="GDP-FUCOSE PROTEIN O-FUCOSYLTRANSFERASE 2"/>
    <property type="match status" value="1"/>
</dbReference>
<evidence type="ECO:0000256" key="7">
    <source>
        <dbReference type="ARBA" id="ARBA00023277"/>
    </source>
</evidence>
<feature type="region of interest" description="Disordered" evidence="13">
    <location>
        <begin position="448"/>
        <end position="488"/>
    </location>
</feature>
<organism evidence="15 16">
    <name type="scientific">Meloidogyne floridensis</name>
    <dbReference type="NCBI Taxonomy" id="298350"/>
    <lineage>
        <taxon>Eukaryota</taxon>
        <taxon>Metazoa</taxon>
        <taxon>Ecdysozoa</taxon>
        <taxon>Nematoda</taxon>
        <taxon>Chromadorea</taxon>
        <taxon>Rhabditida</taxon>
        <taxon>Tylenchina</taxon>
        <taxon>Tylenchomorpha</taxon>
        <taxon>Tylenchoidea</taxon>
        <taxon>Meloidogynidae</taxon>
        <taxon>Meloidogyninae</taxon>
        <taxon>Meloidogyne</taxon>
    </lineage>
</organism>
<dbReference type="Proteomes" id="UP000887560">
    <property type="component" value="Unplaced"/>
</dbReference>
<dbReference type="EC" id="2.4.1.221" evidence="3"/>
<keyword evidence="7" id="KW-0119">Carbohydrate metabolism</keyword>
<evidence type="ECO:0000256" key="12">
    <source>
        <dbReference type="ARBA" id="ARBA00048647"/>
    </source>
</evidence>
<evidence type="ECO:0000259" key="14">
    <source>
        <dbReference type="Pfam" id="PF03099"/>
    </source>
</evidence>
<evidence type="ECO:0000256" key="6">
    <source>
        <dbReference type="ARBA" id="ARBA00023253"/>
    </source>
</evidence>
<dbReference type="AlphaFoldDB" id="A0A915NLZ9"/>
<evidence type="ECO:0000256" key="4">
    <source>
        <dbReference type="ARBA" id="ARBA00022679"/>
    </source>
</evidence>
<evidence type="ECO:0000256" key="1">
    <source>
        <dbReference type="ARBA" id="ARBA00004240"/>
    </source>
</evidence>
<dbReference type="Pfam" id="PF10250">
    <property type="entry name" value="O-FucT"/>
    <property type="match status" value="1"/>
</dbReference>
<sequence length="762" mass="87300">NRGEGFNLRRDVYMRVANVVRQLREKGHLFTLVLPPWQGIWHWHNPKLKIFWKELFDIESLNKFVPVMEFNEFIRKNSELIIDSIFYLQHYQEGWSESKGFEIKYDIRPCIDANKYYRKSGEKWLGDFSGQILTFNELKCLSIQGQSSTLVDAIIELMNNKQTILVDRAETILHDNFGDVNYWKARISMNYSKKLKNIGDKFRKEKFPLGSEFICAHLRRGDFVWAHKEIIPSLSGAANKLKDLSTKLGLKNIFICTDANIEEVNNISSILNENGLIVDRFISQELSPAEVSIIDQWICAHSKYFIGTHHSTFSFRIHEDREILGHLPETTFNRFCGEKEKEGRECYNTVQFWRAAIPYIYESDMAHGTKYRDALLFSLTLHDVNTGRNRLKEFYAAVPGIRKSLLGSSAKRFSEQFHHLQQRRTHSSSSLHTSSNSLLLLPDSQLHQDETSNKLSPAPVSFSLDNNENNDQIEGQNKSENESSHPFEIRREKRMSIASSDTSDRHHPTVFDGTEAIPSGGIVNTQHFQQRVINVSNAPPVALKQSESGEWEIKQGSGGLVSCVDPVMAVNPENMWLANLGMNIDKFKITSTEYIEKIDPRAALFTINLIVPFDSNVSKSLVLIQHLTAVSICKAITEFIPDFPIRIKWPNDLYYKREFKLGGILVSSSQSDNGYNCSIAQLDLLKSKGFASLVRDYEKFWLHTNEQVSISLASGIQEKVTIKGLDENGYLLVLKESGEYESVMDNGNRFDLLQGLIFQRRN</sequence>
<dbReference type="WBParaSite" id="scf7180000418910.g3097">
    <property type="protein sequence ID" value="scf7180000418910.g3097"/>
    <property type="gene ID" value="scf7180000418910.g3097"/>
</dbReference>
<protein>
    <recommendedName>
        <fullName evidence="9">GDP-fucose protein O-fucosyltransferase 2</fullName>
        <ecNumber evidence="3">2.4.1.221</ecNumber>
    </recommendedName>
    <alternativeName>
        <fullName evidence="10">Peptide-O-fucosyltransferase 2</fullName>
    </alternativeName>
</protein>
<evidence type="ECO:0000256" key="9">
    <source>
        <dbReference type="ARBA" id="ARBA00026232"/>
    </source>
</evidence>
<evidence type="ECO:0000256" key="10">
    <source>
        <dbReference type="ARBA" id="ARBA00033083"/>
    </source>
</evidence>
<dbReference type="Gene3D" id="3.40.50.11340">
    <property type="match status" value="1"/>
</dbReference>
<reference evidence="16" key="1">
    <citation type="submission" date="2022-11" db="UniProtKB">
        <authorList>
            <consortium name="WormBaseParasite"/>
        </authorList>
    </citation>
    <scope>IDENTIFICATION</scope>
</reference>
<comment type="similarity">
    <text evidence="8">Belongs to the glycosyltransferase 68 family.</text>
</comment>
<comment type="catalytic activity">
    <reaction evidence="11">
        <text>L-threonyl-[protein] + GDP-beta-L-fucose = 3-O-(alpha-L-fucosyl)-L-threonyl-[protein] + GDP + H(+)</text>
        <dbReference type="Rhea" id="RHEA:70491"/>
        <dbReference type="Rhea" id="RHEA-COMP:11060"/>
        <dbReference type="Rhea" id="RHEA-COMP:17915"/>
        <dbReference type="ChEBI" id="CHEBI:15378"/>
        <dbReference type="ChEBI" id="CHEBI:30013"/>
        <dbReference type="ChEBI" id="CHEBI:57273"/>
        <dbReference type="ChEBI" id="CHEBI:58189"/>
        <dbReference type="ChEBI" id="CHEBI:189631"/>
        <dbReference type="EC" id="2.4.1.221"/>
    </reaction>
    <physiologicalReaction direction="left-to-right" evidence="11">
        <dbReference type="Rhea" id="RHEA:70492"/>
    </physiologicalReaction>
</comment>
<proteinExistence type="inferred from homology"/>
<keyword evidence="4" id="KW-0808">Transferase</keyword>
<dbReference type="InterPro" id="IPR019378">
    <property type="entry name" value="GDP-Fuc_O-FucTrfase"/>
</dbReference>
<accession>A0A915NLZ9</accession>
<keyword evidence="15" id="KW-1185">Reference proteome</keyword>
<dbReference type="SUPFAM" id="SSF55681">
    <property type="entry name" value="Class II aaRS and biotin synthetases"/>
    <property type="match status" value="1"/>
</dbReference>
<evidence type="ECO:0000256" key="8">
    <source>
        <dbReference type="ARBA" id="ARBA00025803"/>
    </source>
</evidence>
<evidence type="ECO:0000256" key="2">
    <source>
        <dbReference type="ARBA" id="ARBA00004922"/>
    </source>
</evidence>
<name>A0A915NLZ9_9BILA</name>
<dbReference type="GO" id="GO:0005783">
    <property type="term" value="C:endoplasmic reticulum"/>
    <property type="evidence" value="ECO:0007669"/>
    <property type="project" value="UniProtKB-SubCell"/>
</dbReference>
<evidence type="ECO:0000256" key="5">
    <source>
        <dbReference type="ARBA" id="ARBA00022824"/>
    </source>
</evidence>
<evidence type="ECO:0000256" key="11">
    <source>
        <dbReference type="ARBA" id="ARBA00047273"/>
    </source>
</evidence>
<evidence type="ECO:0000256" key="3">
    <source>
        <dbReference type="ARBA" id="ARBA00012196"/>
    </source>
</evidence>
<dbReference type="GO" id="GO:0006004">
    <property type="term" value="P:fucose metabolic process"/>
    <property type="evidence" value="ECO:0007669"/>
    <property type="project" value="UniProtKB-KW"/>
</dbReference>
<keyword evidence="6" id="KW-0294">Fucose metabolism</keyword>
<dbReference type="Gene3D" id="3.30.930.10">
    <property type="entry name" value="Bira Bifunctional Protein, Domain 2"/>
    <property type="match status" value="1"/>
</dbReference>
<dbReference type="InterPro" id="IPR045130">
    <property type="entry name" value="OFUT2-like"/>
</dbReference>
<keyword evidence="5" id="KW-0256">Endoplasmic reticulum</keyword>
<evidence type="ECO:0000313" key="15">
    <source>
        <dbReference type="Proteomes" id="UP000887560"/>
    </source>
</evidence>
<dbReference type="PANTHER" id="PTHR13398:SF0">
    <property type="entry name" value="GDP-FUCOSE PROTEIN O-FUCOSYLTRANSFERASE 2"/>
    <property type="match status" value="1"/>
</dbReference>
<feature type="compositionally biased region" description="Polar residues" evidence="13">
    <location>
        <begin position="463"/>
        <end position="476"/>
    </location>
</feature>
<feature type="domain" description="BPL/LPL catalytic" evidence="14">
    <location>
        <begin position="619"/>
        <end position="679"/>
    </location>
</feature>